<keyword evidence="3" id="KW-0732">Signal</keyword>
<dbReference type="Gene3D" id="3.40.50.1820">
    <property type="entry name" value="alpha/beta hydrolase"/>
    <property type="match status" value="1"/>
</dbReference>
<dbReference type="InterPro" id="IPR013094">
    <property type="entry name" value="AB_hydrolase_3"/>
</dbReference>
<protein>
    <submittedName>
        <fullName evidence="5">Alpha/beta hydrolase</fullName>
        <ecNumber evidence="5">3.-.-.-</ecNumber>
    </submittedName>
</protein>
<evidence type="ECO:0000313" key="5">
    <source>
        <dbReference type="EMBL" id="MFC6067427.1"/>
    </source>
</evidence>
<dbReference type="GO" id="GO:0016787">
    <property type="term" value="F:hydrolase activity"/>
    <property type="evidence" value="ECO:0007669"/>
    <property type="project" value="UniProtKB-KW"/>
</dbReference>
<sequence>MRRGMVWTGLCGVLAAACLMVPQGGRAAAVPDAAFKGTYSYGPQKRQTIGAYRGAGTGVRPVVMILHGGYWAQDSDWSGWARKLAARGFVVFDVDYRLNTDAHWQAQRADALTALRWIRAQAGRFRADPRRVVLLGSSAGGQIAANTAEYTAGTAERPAGVVALSPVADPYLAWRAGARSGASAAQRRLRREAQKLAGCDPTKAKKAASAPEAPAALLASTIPAASAAPPAFVASAGSGASAGFVAAAKCRAVWDDMAARTWAPGGPERPGGPGMPMLLMHLAHDFVPVAHSRGLAKAEPQATVSVVPGTGHGMTALTRPGVERRVLAWLMARVGRPATARRTYGTEIRTSGAAHRTPRPVSAAGSGAA</sequence>
<dbReference type="InterPro" id="IPR029058">
    <property type="entry name" value="AB_hydrolase_fold"/>
</dbReference>
<dbReference type="EMBL" id="JBHSPX010000014">
    <property type="protein sequence ID" value="MFC6067427.1"/>
    <property type="molecule type" value="Genomic_DNA"/>
</dbReference>
<evidence type="ECO:0000256" key="1">
    <source>
        <dbReference type="ARBA" id="ARBA00022801"/>
    </source>
</evidence>
<dbReference type="PROSITE" id="PS51257">
    <property type="entry name" value="PROKAR_LIPOPROTEIN"/>
    <property type="match status" value="1"/>
</dbReference>
<organism evidence="5 6">
    <name type="scientific">Streptomyces ochraceiscleroticus</name>
    <dbReference type="NCBI Taxonomy" id="47761"/>
    <lineage>
        <taxon>Bacteria</taxon>
        <taxon>Bacillati</taxon>
        <taxon>Actinomycetota</taxon>
        <taxon>Actinomycetes</taxon>
        <taxon>Kitasatosporales</taxon>
        <taxon>Streptomycetaceae</taxon>
        <taxon>Streptomyces</taxon>
    </lineage>
</organism>
<dbReference type="EC" id="3.-.-.-" evidence="5"/>
<gene>
    <name evidence="5" type="ORF">ACFP4F_33450</name>
</gene>
<feature type="domain" description="Alpha/beta hydrolase fold-3" evidence="4">
    <location>
        <begin position="63"/>
        <end position="237"/>
    </location>
</feature>
<dbReference type="SUPFAM" id="SSF53474">
    <property type="entry name" value="alpha/beta-Hydrolases"/>
    <property type="match status" value="1"/>
</dbReference>
<evidence type="ECO:0000256" key="3">
    <source>
        <dbReference type="SAM" id="SignalP"/>
    </source>
</evidence>
<feature type="chain" id="PRO_5045889385" evidence="3">
    <location>
        <begin position="28"/>
        <end position="369"/>
    </location>
</feature>
<accession>A0ABW1MVQ2</accession>
<name>A0ABW1MVQ2_9ACTN</name>
<proteinExistence type="predicted"/>
<dbReference type="Pfam" id="PF07859">
    <property type="entry name" value="Abhydrolase_3"/>
    <property type="match status" value="1"/>
</dbReference>
<keyword evidence="1 5" id="KW-0378">Hydrolase</keyword>
<dbReference type="PANTHER" id="PTHR48081">
    <property type="entry name" value="AB HYDROLASE SUPERFAMILY PROTEIN C4A8.06C"/>
    <property type="match status" value="1"/>
</dbReference>
<reference evidence="6" key="1">
    <citation type="journal article" date="2019" name="Int. J. Syst. Evol. Microbiol.">
        <title>The Global Catalogue of Microorganisms (GCM) 10K type strain sequencing project: providing services to taxonomists for standard genome sequencing and annotation.</title>
        <authorList>
            <consortium name="The Broad Institute Genomics Platform"/>
            <consortium name="The Broad Institute Genome Sequencing Center for Infectious Disease"/>
            <person name="Wu L."/>
            <person name="Ma J."/>
        </authorList>
    </citation>
    <scope>NUCLEOTIDE SEQUENCE [LARGE SCALE GENOMIC DNA]</scope>
    <source>
        <strain evidence="6">CGMCC 1.15180</strain>
    </source>
</reference>
<keyword evidence="6" id="KW-1185">Reference proteome</keyword>
<dbReference type="InterPro" id="IPR050300">
    <property type="entry name" value="GDXG_lipolytic_enzyme"/>
</dbReference>
<feature type="region of interest" description="Disordered" evidence="2">
    <location>
        <begin position="349"/>
        <end position="369"/>
    </location>
</feature>
<evidence type="ECO:0000313" key="6">
    <source>
        <dbReference type="Proteomes" id="UP001596139"/>
    </source>
</evidence>
<evidence type="ECO:0000256" key="2">
    <source>
        <dbReference type="SAM" id="MobiDB-lite"/>
    </source>
</evidence>
<dbReference type="Proteomes" id="UP001596139">
    <property type="component" value="Unassembled WGS sequence"/>
</dbReference>
<dbReference type="RefSeq" id="WP_157848990.1">
    <property type="nucleotide sequence ID" value="NZ_JBHSPX010000014.1"/>
</dbReference>
<comment type="caution">
    <text evidence="5">The sequence shown here is derived from an EMBL/GenBank/DDBJ whole genome shotgun (WGS) entry which is preliminary data.</text>
</comment>
<feature type="signal peptide" evidence="3">
    <location>
        <begin position="1"/>
        <end position="27"/>
    </location>
</feature>
<evidence type="ECO:0000259" key="4">
    <source>
        <dbReference type="Pfam" id="PF07859"/>
    </source>
</evidence>